<dbReference type="InterPro" id="IPR051781">
    <property type="entry name" value="Metallo-dep_Hydrolase"/>
</dbReference>
<organism evidence="4 5">
    <name type="scientific">Engelhardtia mirabilis</name>
    <dbReference type="NCBI Taxonomy" id="2528011"/>
    <lineage>
        <taxon>Bacteria</taxon>
        <taxon>Pseudomonadati</taxon>
        <taxon>Planctomycetota</taxon>
        <taxon>Planctomycetia</taxon>
        <taxon>Planctomycetia incertae sedis</taxon>
        <taxon>Engelhardtia</taxon>
    </lineage>
</organism>
<keyword evidence="2" id="KW-0732">Signal</keyword>
<dbReference type="GO" id="GO:0016810">
    <property type="term" value="F:hydrolase activity, acting on carbon-nitrogen (but not peptide) bonds"/>
    <property type="evidence" value="ECO:0007669"/>
    <property type="project" value="InterPro"/>
</dbReference>
<dbReference type="PANTHER" id="PTHR43135:SF3">
    <property type="entry name" value="ALPHA-D-RIBOSE 1-METHYLPHOSPHONATE 5-TRIPHOSPHATE DIPHOSPHATASE"/>
    <property type="match status" value="1"/>
</dbReference>
<evidence type="ECO:0000313" key="4">
    <source>
        <dbReference type="EMBL" id="QDU65050.1"/>
    </source>
</evidence>
<protein>
    <recommendedName>
        <fullName evidence="3">Amidohydrolase-related domain-containing protein</fullName>
    </recommendedName>
</protein>
<proteinExistence type="predicted"/>
<dbReference type="AlphaFoldDB" id="A0A518BDH9"/>
<dbReference type="Proteomes" id="UP000316921">
    <property type="component" value="Chromosome"/>
</dbReference>
<evidence type="ECO:0000313" key="5">
    <source>
        <dbReference type="Proteomes" id="UP000316921"/>
    </source>
</evidence>
<dbReference type="InterPro" id="IPR011059">
    <property type="entry name" value="Metal-dep_hydrolase_composite"/>
</dbReference>
<dbReference type="SUPFAM" id="SSF51338">
    <property type="entry name" value="Composite domain of metallo-dependent hydrolases"/>
    <property type="match status" value="1"/>
</dbReference>
<feature type="compositionally biased region" description="Basic and acidic residues" evidence="1">
    <location>
        <begin position="271"/>
        <end position="297"/>
    </location>
</feature>
<dbReference type="RefSeq" id="WP_145061305.1">
    <property type="nucleotide sequence ID" value="NZ_CP036287.1"/>
</dbReference>
<dbReference type="InterPro" id="IPR032466">
    <property type="entry name" value="Metal_Hydrolase"/>
</dbReference>
<feature type="domain" description="Amidohydrolase-related" evidence="3">
    <location>
        <begin position="351"/>
        <end position="477"/>
    </location>
</feature>
<dbReference type="KEGG" id="pbap:Pla133_01130"/>
<dbReference type="EMBL" id="CP036287">
    <property type="protein sequence ID" value="QDU65050.1"/>
    <property type="molecule type" value="Genomic_DNA"/>
</dbReference>
<evidence type="ECO:0000259" key="3">
    <source>
        <dbReference type="Pfam" id="PF01979"/>
    </source>
</evidence>
<dbReference type="InterPro" id="IPR006680">
    <property type="entry name" value="Amidohydro-rel"/>
</dbReference>
<keyword evidence="5" id="KW-1185">Reference proteome</keyword>
<feature type="signal peptide" evidence="2">
    <location>
        <begin position="1"/>
        <end position="22"/>
    </location>
</feature>
<name>A0A518BDH9_9BACT</name>
<dbReference type="Pfam" id="PF01979">
    <property type="entry name" value="Amidohydro_1"/>
    <property type="match status" value="1"/>
</dbReference>
<gene>
    <name evidence="4" type="ORF">Pla133_01130</name>
</gene>
<feature type="region of interest" description="Disordered" evidence="1">
    <location>
        <begin position="263"/>
        <end position="297"/>
    </location>
</feature>
<feature type="region of interest" description="Disordered" evidence="1">
    <location>
        <begin position="41"/>
        <end position="62"/>
    </location>
</feature>
<evidence type="ECO:0000256" key="1">
    <source>
        <dbReference type="SAM" id="MobiDB-lite"/>
    </source>
</evidence>
<reference evidence="4 5" key="1">
    <citation type="submission" date="2019-02" db="EMBL/GenBank/DDBJ databases">
        <title>Deep-cultivation of Planctomycetes and their phenomic and genomic characterization uncovers novel biology.</title>
        <authorList>
            <person name="Wiegand S."/>
            <person name="Jogler M."/>
            <person name="Boedeker C."/>
            <person name="Pinto D."/>
            <person name="Vollmers J."/>
            <person name="Rivas-Marin E."/>
            <person name="Kohn T."/>
            <person name="Peeters S.H."/>
            <person name="Heuer A."/>
            <person name="Rast P."/>
            <person name="Oberbeckmann S."/>
            <person name="Bunk B."/>
            <person name="Jeske O."/>
            <person name="Meyerdierks A."/>
            <person name="Storesund J.E."/>
            <person name="Kallscheuer N."/>
            <person name="Luecker S."/>
            <person name="Lage O.M."/>
            <person name="Pohl T."/>
            <person name="Merkel B.J."/>
            <person name="Hornburger P."/>
            <person name="Mueller R.-W."/>
            <person name="Bruemmer F."/>
            <person name="Labrenz M."/>
            <person name="Spormann A.M."/>
            <person name="Op den Camp H."/>
            <person name="Overmann J."/>
            <person name="Amann R."/>
            <person name="Jetten M.S.M."/>
            <person name="Mascher T."/>
            <person name="Medema M.H."/>
            <person name="Devos D.P."/>
            <person name="Kaster A.-K."/>
            <person name="Ovreas L."/>
            <person name="Rohde M."/>
            <person name="Galperin M.Y."/>
            <person name="Jogler C."/>
        </authorList>
    </citation>
    <scope>NUCLEOTIDE SEQUENCE [LARGE SCALE GENOMIC DNA]</scope>
    <source>
        <strain evidence="4 5">Pla133</strain>
    </source>
</reference>
<dbReference type="Gene3D" id="3.20.20.140">
    <property type="entry name" value="Metal-dependent hydrolases"/>
    <property type="match status" value="1"/>
</dbReference>
<evidence type="ECO:0000256" key="2">
    <source>
        <dbReference type="SAM" id="SignalP"/>
    </source>
</evidence>
<dbReference type="PANTHER" id="PTHR43135">
    <property type="entry name" value="ALPHA-D-RIBOSE 1-METHYLPHOSPHONATE 5-TRIPHOSPHATE DIPHOSPHATASE"/>
    <property type="match status" value="1"/>
</dbReference>
<dbReference type="SUPFAM" id="SSF51556">
    <property type="entry name" value="Metallo-dependent hydrolases"/>
    <property type="match status" value="1"/>
</dbReference>
<feature type="chain" id="PRO_5021973275" description="Amidohydrolase-related domain-containing protein" evidence="2">
    <location>
        <begin position="23"/>
        <end position="482"/>
    </location>
</feature>
<accession>A0A518BDH9</accession>
<sequence precursor="true">MRELRTCLPLVIGLLAAPTALAAPVTPPVHPLAVPTAVAGTSVDGTFEGDDTSEGERADGDAVESAPAVLIHAGRVIVRPGKELEGVDVLIEGGRIAAVGVGLEVPEGARVIEGAVVCAGFIDPWSTLGIDGASLSDRGAGPATRTVDGFDPYAEKAWREAALAAGVTVARIQAGAGSRIGGLGAMVRNDRNASLDSILLSDACVAAQVEGGDVFERLDSVEKIVQSIEKGDRYRRSQIDYESDLAEWEEAIAKAEKELEDDFKKAKKDRKKEMDEAREKGKEFKEKRYKEDSRPRAPRFDADSQVLARVASGELPIVIEAHRVAEMRLLLELMAKQPRTRWILAGASDGHLIAEELDDAGVTVLVVPERRGLGGRFGAKELQLAGQLQSAGVDVMIGTAGDSEVRDLPLLAAMAVGHGLDREAALAAITTRPARAFDLADRAGTVEVGKNADLVVLTGDPLASSSRVQFVVLGGEVVVERE</sequence>